<evidence type="ECO:0000313" key="2">
    <source>
        <dbReference type="EMBL" id="PUZ74243.1"/>
    </source>
</evidence>
<dbReference type="EMBL" id="CM009749">
    <property type="protein sequence ID" value="PUZ74243.1"/>
    <property type="molecule type" value="Genomic_DNA"/>
</dbReference>
<sequence>MEVVAARAFAGGVELVGNACAGRVRFMVAAGGGLGPRIWISPSPSPGGERRRRAGPTSRIREPSTAIPAGGHGSQGPPPPRSRRSSGGPMPFPGGERWGVRRPTPRWGRVAAYPPPMGFASGARCTASPAASDGQGGDPPPRIPSRRRAAGVGPSHCPPSSQGSSLGRGTSCLHSGERRTHRRPWKP</sequence>
<dbReference type="AlphaFoldDB" id="A0A2T7F2D3"/>
<dbReference type="Gramene" id="PUZ74243">
    <property type="protein sequence ID" value="PUZ74243"/>
    <property type="gene ID" value="GQ55_1G048600"/>
</dbReference>
<evidence type="ECO:0000256" key="1">
    <source>
        <dbReference type="SAM" id="MobiDB-lite"/>
    </source>
</evidence>
<keyword evidence="3" id="KW-1185">Reference proteome</keyword>
<feature type="region of interest" description="Disordered" evidence="1">
    <location>
        <begin position="35"/>
        <end position="187"/>
    </location>
</feature>
<evidence type="ECO:0000313" key="3">
    <source>
        <dbReference type="Proteomes" id="UP000244336"/>
    </source>
</evidence>
<proteinExistence type="predicted"/>
<name>A0A2T7F2D3_9POAL</name>
<feature type="compositionally biased region" description="Low complexity" evidence="1">
    <location>
        <begin position="85"/>
        <end position="95"/>
    </location>
</feature>
<protein>
    <submittedName>
        <fullName evidence="2">Uncharacterized protein</fullName>
    </submittedName>
</protein>
<organism evidence="2 3">
    <name type="scientific">Panicum hallii var. hallii</name>
    <dbReference type="NCBI Taxonomy" id="1504633"/>
    <lineage>
        <taxon>Eukaryota</taxon>
        <taxon>Viridiplantae</taxon>
        <taxon>Streptophyta</taxon>
        <taxon>Embryophyta</taxon>
        <taxon>Tracheophyta</taxon>
        <taxon>Spermatophyta</taxon>
        <taxon>Magnoliopsida</taxon>
        <taxon>Liliopsida</taxon>
        <taxon>Poales</taxon>
        <taxon>Poaceae</taxon>
        <taxon>PACMAD clade</taxon>
        <taxon>Panicoideae</taxon>
        <taxon>Panicodae</taxon>
        <taxon>Paniceae</taxon>
        <taxon>Panicinae</taxon>
        <taxon>Panicum</taxon>
        <taxon>Panicum sect. Panicum</taxon>
    </lineage>
</organism>
<dbReference type="Proteomes" id="UP000244336">
    <property type="component" value="Chromosome 1"/>
</dbReference>
<reference evidence="2 3" key="1">
    <citation type="submission" date="2018-04" db="EMBL/GenBank/DDBJ databases">
        <title>WGS assembly of Panicum hallii var. hallii HAL2.</title>
        <authorList>
            <person name="Lovell J."/>
            <person name="Jenkins J."/>
            <person name="Lowry D."/>
            <person name="Mamidi S."/>
            <person name="Sreedasyam A."/>
            <person name="Weng X."/>
            <person name="Barry K."/>
            <person name="Bonette J."/>
            <person name="Campitelli B."/>
            <person name="Daum C."/>
            <person name="Gordon S."/>
            <person name="Gould B."/>
            <person name="Lipzen A."/>
            <person name="MacQueen A."/>
            <person name="Palacio-Mejia J."/>
            <person name="Plott C."/>
            <person name="Shakirov E."/>
            <person name="Shu S."/>
            <person name="Yoshinaga Y."/>
            <person name="Zane M."/>
            <person name="Rokhsar D."/>
            <person name="Grimwood J."/>
            <person name="Schmutz J."/>
            <person name="Juenger T."/>
        </authorList>
    </citation>
    <scope>NUCLEOTIDE SEQUENCE [LARGE SCALE GENOMIC DNA]</scope>
    <source>
        <strain evidence="3">cv. HAL2</strain>
    </source>
</reference>
<accession>A0A2T7F2D3</accession>
<gene>
    <name evidence="2" type="ORF">GQ55_1G048600</name>
</gene>
<feature type="compositionally biased region" description="Polar residues" evidence="1">
    <location>
        <begin position="158"/>
        <end position="168"/>
    </location>
</feature>